<feature type="compositionally biased region" description="Gly residues" evidence="1">
    <location>
        <begin position="8"/>
        <end position="19"/>
    </location>
</feature>
<feature type="region of interest" description="Disordered" evidence="1">
    <location>
        <begin position="266"/>
        <end position="344"/>
    </location>
</feature>
<dbReference type="Proteomes" id="UP000498980">
    <property type="component" value="Unassembled WGS sequence"/>
</dbReference>
<gene>
    <name evidence="2" type="ORF">Sfulv_50490</name>
</gene>
<dbReference type="AlphaFoldDB" id="A0A7J0CCV6"/>
<evidence type="ECO:0000313" key="3">
    <source>
        <dbReference type="Proteomes" id="UP000498980"/>
    </source>
</evidence>
<comment type="caution">
    <text evidence="2">The sequence shown here is derived from an EMBL/GenBank/DDBJ whole genome shotgun (WGS) entry which is preliminary data.</text>
</comment>
<protein>
    <submittedName>
        <fullName evidence="2">Uncharacterized protein</fullName>
    </submittedName>
</protein>
<evidence type="ECO:0000313" key="2">
    <source>
        <dbReference type="EMBL" id="GFN00239.1"/>
    </source>
</evidence>
<name>A0A7J0CCV6_9ACTN</name>
<evidence type="ECO:0000256" key="1">
    <source>
        <dbReference type="SAM" id="MobiDB-lite"/>
    </source>
</evidence>
<proteinExistence type="predicted"/>
<feature type="compositionally biased region" description="Polar residues" evidence="1">
    <location>
        <begin position="271"/>
        <end position="284"/>
    </location>
</feature>
<organism evidence="2 3">
    <name type="scientific">Streptomyces fulvorobeus</name>
    <dbReference type="NCBI Taxonomy" id="284028"/>
    <lineage>
        <taxon>Bacteria</taxon>
        <taxon>Bacillati</taxon>
        <taxon>Actinomycetota</taxon>
        <taxon>Actinomycetes</taxon>
        <taxon>Kitasatosporales</taxon>
        <taxon>Streptomycetaceae</taxon>
        <taxon>Streptomyces</taxon>
    </lineage>
</organism>
<keyword evidence="3" id="KW-1185">Reference proteome</keyword>
<feature type="compositionally biased region" description="Basic and acidic residues" evidence="1">
    <location>
        <begin position="335"/>
        <end position="344"/>
    </location>
</feature>
<feature type="region of interest" description="Disordered" evidence="1">
    <location>
        <begin position="1"/>
        <end position="70"/>
    </location>
</feature>
<accession>A0A7J0CCV6</accession>
<reference evidence="2 3" key="1">
    <citation type="submission" date="2020-05" db="EMBL/GenBank/DDBJ databases">
        <title>Whole genome shotgun sequence of Streptomyces fulvorobeus NBRC 15897.</title>
        <authorList>
            <person name="Komaki H."/>
            <person name="Tamura T."/>
        </authorList>
    </citation>
    <scope>NUCLEOTIDE SEQUENCE [LARGE SCALE GENOMIC DNA]</scope>
    <source>
        <strain evidence="2 3">NBRC 15897</strain>
    </source>
</reference>
<dbReference type="EMBL" id="BLWC01000001">
    <property type="protein sequence ID" value="GFN00239.1"/>
    <property type="molecule type" value="Genomic_DNA"/>
</dbReference>
<sequence>MREEQVGDGRGLLDGGQVRGAGDEGEPGVGYPGDERAGLGGSGDVVLGTHEDEGGDADTPEFGADVEGGQRLARGDVAAGIGRAYHLDGPFDDGRLGGREAGGEPCLGGGPGHRLQAVGADDHAALTELVGAAEPGRGRDEGERGDPVGVAQREIGADRAADGAAGVPEALDAEAVEHGEQTVGEGADAAGGVRGGAAVAREVVPEHPPVPAQLGYLPVPHVQCGTQRRPDHQDRSVFWPVKAVLHGVRWCNGHPENPLICHEMSHRRGGPSQSRLSHDASSGAGTLKRPAREDVVGHAVVGQESEARRTCVVEPDPTEPQNLHKPVCAPPESLDSERVARLVH</sequence>